<name>A0A0V0YX43_TRIBR</name>
<dbReference type="EMBL" id="JYDI01005530">
    <property type="protein sequence ID" value="KRY04611.1"/>
    <property type="molecule type" value="Genomic_DNA"/>
</dbReference>
<accession>A0A0V0YX43</accession>
<proteinExistence type="predicted"/>
<comment type="caution">
    <text evidence="1">The sequence shown here is derived from an EMBL/GenBank/DDBJ whole genome shotgun (WGS) entry which is preliminary data.</text>
</comment>
<protein>
    <submittedName>
        <fullName evidence="1">Uncharacterized protein</fullName>
    </submittedName>
</protein>
<sequence length="42" mass="4904">MIAKWLFKTECNTVEFISPVFREPAKNSVQRKVLHPQADESQ</sequence>
<evidence type="ECO:0000313" key="1">
    <source>
        <dbReference type="EMBL" id="KRY04611.1"/>
    </source>
</evidence>
<gene>
    <name evidence="1" type="ORF">T03_12409</name>
</gene>
<reference evidence="1 2" key="1">
    <citation type="submission" date="2015-01" db="EMBL/GenBank/DDBJ databases">
        <title>Evolution of Trichinella species and genotypes.</title>
        <authorList>
            <person name="Korhonen P.K."/>
            <person name="Edoardo P."/>
            <person name="Giuseppe L.R."/>
            <person name="Gasser R.B."/>
        </authorList>
    </citation>
    <scope>NUCLEOTIDE SEQUENCE [LARGE SCALE GENOMIC DNA]</scope>
    <source>
        <strain evidence="1">ISS120</strain>
    </source>
</reference>
<organism evidence="1 2">
    <name type="scientific">Trichinella britovi</name>
    <name type="common">Parasitic roundworm</name>
    <dbReference type="NCBI Taxonomy" id="45882"/>
    <lineage>
        <taxon>Eukaryota</taxon>
        <taxon>Metazoa</taxon>
        <taxon>Ecdysozoa</taxon>
        <taxon>Nematoda</taxon>
        <taxon>Enoplea</taxon>
        <taxon>Dorylaimia</taxon>
        <taxon>Trichinellida</taxon>
        <taxon>Trichinellidae</taxon>
        <taxon>Trichinella</taxon>
    </lineage>
</organism>
<evidence type="ECO:0000313" key="2">
    <source>
        <dbReference type="Proteomes" id="UP000054653"/>
    </source>
</evidence>
<dbReference type="Proteomes" id="UP000054653">
    <property type="component" value="Unassembled WGS sequence"/>
</dbReference>
<dbReference type="AlphaFoldDB" id="A0A0V0YX43"/>
<keyword evidence="2" id="KW-1185">Reference proteome</keyword>